<keyword evidence="4 7" id="KW-1133">Transmembrane helix</keyword>
<reference evidence="9 10" key="1">
    <citation type="submission" date="2018-06" db="EMBL/GenBank/DDBJ databases">
        <authorList>
            <consortium name="Pathogen Informatics"/>
            <person name="Doyle S."/>
        </authorList>
    </citation>
    <scope>NUCLEOTIDE SEQUENCE [LARGE SCALE GENOMIC DNA]</scope>
    <source>
        <strain evidence="9 10">NCTC9617</strain>
    </source>
</reference>
<feature type="domain" description="Integral membrane bound transporter" evidence="8">
    <location>
        <begin position="350"/>
        <end position="481"/>
    </location>
</feature>
<comment type="similarity">
    <text evidence="6">Belongs to the YccS/YhfK family.</text>
</comment>
<feature type="transmembrane region" description="Helical" evidence="7">
    <location>
        <begin position="145"/>
        <end position="167"/>
    </location>
</feature>
<dbReference type="NCBIfam" id="NF008510">
    <property type="entry name" value="PRK11427.1"/>
    <property type="match status" value="1"/>
</dbReference>
<sequence>MFPLAHFLRQELRDAPGRASYTLRLTLSCAVLITLFMTLQIPFLAVALIVVFYVSQPNVLMIKLVSVVFCVTVSVALGGVLLIIKWTYDYPLIRLAASVALFFCALYLMRVLGKLGLAFFVVALAVIYAQTFPSMTSQSEILVRLLLWLWVAINTAILVTLLVNACFQQAFPGNQFKARLAGMLHEVARRLAAPDAEAPPTFGETAAQFNQLQSLFAQASRATPEIAADPQAWRSRLAATLRCYQLAALLQADEADSDDRQQLSQAVLQLKNALSEGPFDGAIPPLTLSGRGVNRAVLQEMATTLQRLAQGEPVALPQGEVEKAPLLAPDAWRNPAYLHFALKTLLATLICYVFYTAADWQGLHTIMLSCVIVAQPGLGATMQKTWLRIGGALLASLLALLLIVFVQPWTDSLTGLLAMSLPVLALAAWIAAGSERIAYAGIQIGFTFALAFLSWFAPLTNLTELRDRVLGILLGVLVSSIVHLYLWPDSEAPQLKTRLAALYRRLADCLAAPKEAVPLAPLLVAFTDSEALIHRVRAEPLGTYAHPWPQAKGWPMRATLAQAEEIARLSEGYRLNAAPGDPTLTRCAEQLRRYAERIEQEATAPGEQLTADLTNPFGPALAAALAALPDWGPTPIATEQQAKTS</sequence>
<feature type="transmembrane region" description="Helical" evidence="7">
    <location>
        <begin position="25"/>
        <end position="52"/>
    </location>
</feature>
<feature type="transmembrane region" description="Helical" evidence="7">
    <location>
        <begin position="336"/>
        <end position="355"/>
    </location>
</feature>
<feature type="transmembrane region" description="Helical" evidence="7">
    <location>
        <begin position="469"/>
        <end position="488"/>
    </location>
</feature>
<evidence type="ECO:0000259" key="8">
    <source>
        <dbReference type="Pfam" id="PF13515"/>
    </source>
</evidence>
<dbReference type="EMBL" id="UGNC01000005">
    <property type="protein sequence ID" value="STW46602.1"/>
    <property type="molecule type" value="Genomic_DNA"/>
</dbReference>
<name>A0A060VEH7_KLEPN</name>
<keyword evidence="5 7" id="KW-0472">Membrane</keyword>
<dbReference type="PANTHER" id="PTHR30509">
    <property type="entry name" value="P-HYDROXYBENZOIC ACID EFFLUX PUMP SUBUNIT-RELATED"/>
    <property type="match status" value="1"/>
</dbReference>
<dbReference type="InterPro" id="IPR049453">
    <property type="entry name" value="Memb_transporter_dom"/>
</dbReference>
<evidence type="ECO:0000256" key="6">
    <source>
        <dbReference type="ARBA" id="ARBA00043993"/>
    </source>
</evidence>
<feature type="transmembrane region" description="Helical" evidence="7">
    <location>
        <begin position="386"/>
        <end position="406"/>
    </location>
</feature>
<dbReference type="PANTHER" id="PTHR30509:SF9">
    <property type="entry name" value="MULTIDRUG RESISTANCE PROTEIN MDTO"/>
    <property type="match status" value="1"/>
</dbReference>
<feature type="transmembrane region" description="Helical" evidence="7">
    <location>
        <begin position="412"/>
        <end position="430"/>
    </location>
</feature>
<organism evidence="9 10">
    <name type="scientific">Klebsiella pneumoniae</name>
    <dbReference type="NCBI Taxonomy" id="573"/>
    <lineage>
        <taxon>Bacteria</taxon>
        <taxon>Pseudomonadati</taxon>
        <taxon>Pseudomonadota</taxon>
        <taxon>Gammaproteobacteria</taxon>
        <taxon>Enterobacterales</taxon>
        <taxon>Enterobacteriaceae</taxon>
        <taxon>Klebsiella/Raoultella group</taxon>
        <taxon>Klebsiella</taxon>
        <taxon>Klebsiella pneumoniae complex</taxon>
    </lineage>
</organism>
<dbReference type="GO" id="GO:0005886">
    <property type="term" value="C:plasma membrane"/>
    <property type="evidence" value="ECO:0007669"/>
    <property type="project" value="UniProtKB-SubCell"/>
</dbReference>
<dbReference type="Pfam" id="PF13515">
    <property type="entry name" value="FUSC_2"/>
    <property type="match status" value="1"/>
</dbReference>
<evidence type="ECO:0000313" key="10">
    <source>
        <dbReference type="Proteomes" id="UP000255167"/>
    </source>
</evidence>
<keyword evidence="3 7" id="KW-0812">Transmembrane</keyword>
<evidence type="ECO:0000256" key="4">
    <source>
        <dbReference type="ARBA" id="ARBA00022989"/>
    </source>
</evidence>
<dbReference type="Proteomes" id="UP000255167">
    <property type="component" value="Unassembled WGS sequence"/>
</dbReference>
<evidence type="ECO:0000256" key="7">
    <source>
        <dbReference type="SAM" id="Phobius"/>
    </source>
</evidence>
<evidence type="ECO:0000256" key="3">
    <source>
        <dbReference type="ARBA" id="ARBA00022692"/>
    </source>
</evidence>
<accession>A0A060VEH7</accession>
<evidence type="ECO:0000256" key="1">
    <source>
        <dbReference type="ARBA" id="ARBA00004651"/>
    </source>
</evidence>
<dbReference type="AlphaFoldDB" id="A0A060VEH7"/>
<comment type="subcellular location">
    <subcellularLocation>
        <location evidence="1">Cell membrane</location>
        <topology evidence="1">Multi-pass membrane protein</topology>
    </subcellularLocation>
</comment>
<gene>
    <name evidence="9" type="ORF">NCTC9617_03126</name>
</gene>
<feature type="transmembrane region" description="Helical" evidence="7">
    <location>
        <begin position="64"/>
        <end position="84"/>
    </location>
</feature>
<feature type="transmembrane region" description="Helical" evidence="7">
    <location>
        <begin position="437"/>
        <end position="457"/>
    </location>
</feature>
<keyword evidence="2" id="KW-1003">Cell membrane</keyword>
<evidence type="ECO:0000256" key="2">
    <source>
        <dbReference type="ARBA" id="ARBA00022475"/>
    </source>
</evidence>
<evidence type="ECO:0000256" key="5">
    <source>
        <dbReference type="ARBA" id="ARBA00023136"/>
    </source>
</evidence>
<protein>
    <submittedName>
        <fullName evidence="9">Tripartite multidrug resistance system membrane fusion protein</fullName>
    </submittedName>
</protein>
<evidence type="ECO:0000313" key="9">
    <source>
        <dbReference type="EMBL" id="STW46602.1"/>
    </source>
</evidence>
<proteinExistence type="inferred from homology"/>
<feature type="transmembrane region" description="Helical" evidence="7">
    <location>
        <begin position="90"/>
        <end position="108"/>
    </location>
</feature>
<feature type="transmembrane region" description="Helical" evidence="7">
    <location>
        <begin position="115"/>
        <end position="133"/>
    </location>
</feature>